<accession>A0A0A9DPM8</accession>
<organism evidence="1">
    <name type="scientific">Arundo donax</name>
    <name type="common">Giant reed</name>
    <name type="synonym">Donax arundinaceus</name>
    <dbReference type="NCBI Taxonomy" id="35708"/>
    <lineage>
        <taxon>Eukaryota</taxon>
        <taxon>Viridiplantae</taxon>
        <taxon>Streptophyta</taxon>
        <taxon>Embryophyta</taxon>
        <taxon>Tracheophyta</taxon>
        <taxon>Spermatophyta</taxon>
        <taxon>Magnoliopsida</taxon>
        <taxon>Liliopsida</taxon>
        <taxon>Poales</taxon>
        <taxon>Poaceae</taxon>
        <taxon>PACMAD clade</taxon>
        <taxon>Arundinoideae</taxon>
        <taxon>Arundineae</taxon>
        <taxon>Arundo</taxon>
    </lineage>
</organism>
<dbReference type="AlphaFoldDB" id="A0A0A9DPM8"/>
<protein>
    <submittedName>
        <fullName evidence="1">Uncharacterized protein</fullName>
    </submittedName>
</protein>
<name>A0A0A9DPM8_ARUDO</name>
<proteinExistence type="predicted"/>
<reference evidence="1" key="1">
    <citation type="submission" date="2014-09" db="EMBL/GenBank/DDBJ databases">
        <authorList>
            <person name="Magalhaes I.L.F."/>
            <person name="Oliveira U."/>
            <person name="Santos F.R."/>
            <person name="Vidigal T.H.D.A."/>
            <person name="Brescovit A.D."/>
            <person name="Santos A.J."/>
        </authorList>
    </citation>
    <scope>NUCLEOTIDE SEQUENCE</scope>
    <source>
        <tissue evidence="1">Shoot tissue taken approximately 20 cm above the soil surface</tissue>
    </source>
</reference>
<sequence>MLKMTWINYSRFIFAPLFFTVQGLCFGKCTETLAQNQRRPRKFCNYVTCLCACIVVHLNDVISSYVRWHDIPYRLPLKNEGAS</sequence>
<reference evidence="1" key="2">
    <citation type="journal article" date="2015" name="Data Brief">
        <title>Shoot transcriptome of the giant reed, Arundo donax.</title>
        <authorList>
            <person name="Barrero R.A."/>
            <person name="Guerrero F.D."/>
            <person name="Moolhuijzen P."/>
            <person name="Goolsby J.A."/>
            <person name="Tidwell J."/>
            <person name="Bellgard S.E."/>
            <person name="Bellgard M.I."/>
        </authorList>
    </citation>
    <scope>NUCLEOTIDE SEQUENCE</scope>
    <source>
        <tissue evidence="1">Shoot tissue taken approximately 20 cm above the soil surface</tissue>
    </source>
</reference>
<evidence type="ECO:0000313" key="1">
    <source>
        <dbReference type="EMBL" id="JAD89771.1"/>
    </source>
</evidence>
<dbReference type="EMBL" id="GBRH01208124">
    <property type="protein sequence ID" value="JAD89771.1"/>
    <property type="molecule type" value="Transcribed_RNA"/>
</dbReference>